<dbReference type="NCBIfam" id="TIGR03696">
    <property type="entry name" value="Rhs_assc_core"/>
    <property type="match status" value="1"/>
</dbReference>
<dbReference type="Proteomes" id="UP001519272">
    <property type="component" value="Unassembled WGS sequence"/>
</dbReference>
<dbReference type="NCBIfam" id="TIGR01643">
    <property type="entry name" value="YD_repeat_2x"/>
    <property type="match status" value="5"/>
</dbReference>
<feature type="chain" id="PRO_5045993581" evidence="3">
    <location>
        <begin position="30"/>
        <end position="1742"/>
    </location>
</feature>
<evidence type="ECO:0000256" key="2">
    <source>
        <dbReference type="SAM" id="MobiDB-lite"/>
    </source>
</evidence>
<keyword evidence="3" id="KW-0732">Signal</keyword>
<dbReference type="PANTHER" id="PTHR32305:SF15">
    <property type="entry name" value="PROTEIN RHSA-RELATED"/>
    <property type="match status" value="1"/>
</dbReference>
<evidence type="ECO:0000313" key="7">
    <source>
        <dbReference type="Proteomes" id="UP001519272"/>
    </source>
</evidence>
<dbReference type="EMBL" id="JAGGKG010000001">
    <property type="protein sequence ID" value="MBP1903457.1"/>
    <property type="molecule type" value="Genomic_DNA"/>
</dbReference>
<dbReference type="PANTHER" id="PTHR32305">
    <property type="match status" value="1"/>
</dbReference>
<organism evidence="6 7">
    <name type="scientific">Paenibacillus turicensis</name>
    <dbReference type="NCBI Taxonomy" id="160487"/>
    <lineage>
        <taxon>Bacteria</taxon>
        <taxon>Bacillati</taxon>
        <taxon>Bacillota</taxon>
        <taxon>Bacilli</taxon>
        <taxon>Bacillales</taxon>
        <taxon>Paenibacillaceae</taxon>
        <taxon>Paenibacillus</taxon>
    </lineage>
</organism>
<evidence type="ECO:0000259" key="5">
    <source>
        <dbReference type="Pfam" id="PF25023"/>
    </source>
</evidence>
<dbReference type="Pfam" id="PF20148">
    <property type="entry name" value="DUF6531"/>
    <property type="match status" value="1"/>
</dbReference>
<feature type="domain" description="DUF6531" evidence="4">
    <location>
        <begin position="67"/>
        <end position="107"/>
    </location>
</feature>
<dbReference type="Pfam" id="PF26363">
    <property type="entry name" value="Phospholipase-like"/>
    <property type="match status" value="1"/>
</dbReference>
<gene>
    <name evidence="6" type="ORF">J2Z32_000069</name>
</gene>
<evidence type="ECO:0000256" key="3">
    <source>
        <dbReference type="SAM" id="SignalP"/>
    </source>
</evidence>
<dbReference type="InterPro" id="IPR050708">
    <property type="entry name" value="T6SS_VgrG/RHS"/>
</dbReference>
<reference evidence="6 7" key="1">
    <citation type="submission" date="2021-03" db="EMBL/GenBank/DDBJ databases">
        <title>Genomic Encyclopedia of Type Strains, Phase IV (KMG-IV): sequencing the most valuable type-strain genomes for metagenomic binning, comparative biology and taxonomic classification.</title>
        <authorList>
            <person name="Goeker M."/>
        </authorList>
    </citation>
    <scope>NUCLEOTIDE SEQUENCE [LARGE SCALE GENOMIC DNA]</scope>
    <source>
        <strain evidence="6 7">DSM 14349</strain>
    </source>
</reference>
<feature type="region of interest" description="Disordered" evidence="2">
    <location>
        <begin position="1345"/>
        <end position="1365"/>
    </location>
</feature>
<dbReference type="Pfam" id="PF25023">
    <property type="entry name" value="TEN_YD-shell"/>
    <property type="match status" value="2"/>
</dbReference>
<dbReference type="RefSeq" id="WP_210087166.1">
    <property type="nucleotide sequence ID" value="NZ_JAGGKG010000001.1"/>
</dbReference>
<feature type="domain" description="Teneurin-like YD-shell" evidence="5">
    <location>
        <begin position="963"/>
        <end position="1092"/>
    </location>
</feature>
<keyword evidence="1" id="KW-0677">Repeat</keyword>
<sequence>MRKFKSFFHNLIFSILVFMIGVTAGAPNAHGQIDNKQLEKVLNGLITPKLVNESNKPSFSDRSQVSETVDPASGTLTLSETDLALPGKDGLDLVLGRLYNSSQAEIGSKRVTVTTGSSYQVGSGAAYYLTLMYWDKKSNTWGTYFPGKYNDQVSAYNAAQHYINNQPDTNRNYIDYNIEYKSVQYVQDYYTTTTKIFPDENSYARSRYDLGSGWSMAFPSLEIDSGYIHYHDGAGAAYVVKFNSSNKGQLEDYPRNDVELLRDLTYSNGQMTSAYVFVDQSKKKTYFGNDGRLLGIKDRYGNEIKFTHVNRLMNGKTYPVISKIVDSIGRNVDFAYETNLSNPNFDAQNMTEKITITVSHPSTSEKKKIVYAKKREQVSIFENGNLSGKRYEPYLFSITDLKGYSTFYEYYLASEKFDAQGKGLTNSAGTAVYLLQYAMYPHSSSFYEYKVITRNWGGQGAYQAFQVMKRFDALNKYKYDTANPSIYAEGPNHQMEYTYFGDISGYPTYYAEESIPEGYRFGSESTNLDGLKTKYTFDGKKRMISTEQTATNGEKVTETIQSYDTTYKYKPTKVESKVTSGSRENKLYQTFTYYPWGDLKSQTNPLTAAQLANSEQVKQHTTTYEYEPNFKLLSKQQYYQSASVPLTEQYTYDAQGRLKTSQNANGEIITRNFTQASDGRTEEVLVQLENGKTAKTVSHYSQAGSYQLLPTEVKTYYTDNWGKLTETSVKRTYDVLLGTMSSETNADNKTTQYQYDVYGRLLKTIYPVINNQNGERYQREDVNQYFDQIVENSADYFDNVNKYLITSRIDSYTKTTRVSDGGANYDNIKHEFYDGFGNAVLLGQLNNVKNEELILQQYHYDLDGRPTYVVDTGGNASTASYDAWGRNIESVDPYGNIYRNEEDIIDRKNTSYMVAAKDVSAFRNSAQDSLKRKVVESFSDQWGRQTMLRAYPNWPNRSGGTIQEEFTYDGLGNVLTYTNPNRDVTKYQYDKLNRLVAVTDALNQTTSYGYDKLGNMLTTTQSEDAKSWTKSKGYDESGFLTSSTDTGGNQEKLSRNQLGQVAAKTDPNNNISNYIYDELGRGIFKVSVTGSTVLKNVYQFKGFGPSRKEELRNGSNYMTVYNDYNIYGAQTYKATLYDGTVTVVRHEYNDQNQIKNVADAFDYFTNYSYDKTRINKVQTNGSHVVTTEDNANAQYSFEPNGKLQRITYPKLSDGSYLTSDYNYDGIGRLIKVSNKKGTVIVSEFSYVYDNNGNITSIKDSVGTTNYQYDKLNRLIQVKRPSGETIVYTYDARGNRKTLKGASQVVDTKEQTYTFNLWDQVSKVVKENTTTEFEYEMQGLRLAKTTTTVQSTSSDQNNNSQNPTSSVEKVRYAYNNAGKVISEADANNKAIANYTWGPDRLLAKRDVSTNKKYFYLYNGHGDVVQLMDDSGQIVNHYKYDEWGNIVEQEEAVRNDFKYAGEIFDNETGLYYLRARYYDPAIGRFVSKDTHEGDLTNPLSLNLYSYVENNPLTYIDPSGHIPTVLQAAKMADDVYSVTAEKIEEKKELDGGWIIKEIKENDDGLKIGVYYRKKWDGKLEYAFVNKGTGGSGFSKTYSDWLNNIEQVAGVSLDMVDSIEFAKEFDKAHLKEEVTMIGHSKGGAEAAANAVATNRNAILFNPASVSLELYDLNKKSYYAKMTSYIVKGEALNQVFDSTSEPIGKKKVLPTQYPVNTKKRYTNIINAIKNHSMGAVINALKQMGYKY</sequence>
<dbReference type="Gene3D" id="2.180.10.10">
    <property type="entry name" value="RHS repeat-associated core"/>
    <property type="match status" value="2"/>
</dbReference>
<feature type="signal peptide" evidence="3">
    <location>
        <begin position="1"/>
        <end position="29"/>
    </location>
</feature>
<evidence type="ECO:0000313" key="6">
    <source>
        <dbReference type="EMBL" id="MBP1903457.1"/>
    </source>
</evidence>
<dbReference type="InterPro" id="IPR045351">
    <property type="entry name" value="DUF6531"/>
</dbReference>
<feature type="domain" description="Teneurin-like YD-shell" evidence="5">
    <location>
        <begin position="1217"/>
        <end position="1509"/>
    </location>
</feature>
<keyword evidence="7" id="KW-1185">Reference proteome</keyword>
<name>A0ABS4FLJ7_9BACL</name>
<proteinExistence type="predicted"/>
<protein>
    <submittedName>
        <fullName evidence="6">RHS repeat-associated protein</fullName>
    </submittedName>
</protein>
<dbReference type="InterPro" id="IPR056823">
    <property type="entry name" value="TEN-like_YD-shell"/>
</dbReference>
<comment type="caution">
    <text evidence="6">The sequence shown here is derived from an EMBL/GenBank/DDBJ whole genome shotgun (WGS) entry which is preliminary data.</text>
</comment>
<dbReference type="InterPro" id="IPR006530">
    <property type="entry name" value="YD"/>
</dbReference>
<dbReference type="InterPro" id="IPR022385">
    <property type="entry name" value="Rhs_assc_core"/>
</dbReference>
<accession>A0ABS4FLJ7</accession>
<evidence type="ECO:0000259" key="4">
    <source>
        <dbReference type="Pfam" id="PF20148"/>
    </source>
</evidence>
<evidence type="ECO:0000256" key="1">
    <source>
        <dbReference type="ARBA" id="ARBA00022737"/>
    </source>
</evidence>